<dbReference type="EMBL" id="CVRI01000057">
    <property type="protein sequence ID" value="CRL02439.1"/>
    <property type="molecule type" value="Genomic_DNA"/>
</dbReference>
<organism evidence="1 2">
    <name type="scientific">Clunio marinus</name>
    <dbReference type="NCBI Taxonomy" id="568069"/>
    <lineage>
        <taxon>Eukaryota</taxon>
        <taxon>Metazoa</taxon>
        <taxon>Ecdysozoa</taxon>
        <taxon>Arthropoda</taxon>
        <taxon>Hexapoda</taxon>
        <taxon>Insecta</taxon>
        <taxon>Pterygota</taxon>
        <taxon>Neoptera</taxon>
        <taxon>Endopterygota</taxon>
        <taxon>Diptera</taxon>
        <taxon>Nematocera</taxon>
        <taxon>Chironomoidea</taxon>
        <taxon>Chironomidae</taxon>
        <taxon>Clunio</taxon>
    </lineage>
</organism>
<accession>A0A1J1IQE7</accession>
<keyword evidence="2" id="KW-1185">Reference proteome</keyword>
<protein>
    <submittedName>
        <fullName evidence="1">CLUMA_CG015456, isoform A</fullName>
    </submittedName>
</protein>
<reference evidence="1 2" key="1">
    <citation type="submission" date="2015-04" db="EMBL/GenBank/DDBJ databases">
        <authorList>
            <person name="Syromyatnikov M.Y."/>
            <person name="Popov V.N."/>
        </authorList>
    </citation>
    <scope>NUCLEOTIDE SEQUENCE [LARGE SCALE GENOMIC DNA]</scope>
</reference>
<evidence type="ECO:0000313" key="1">
    <source>
        <dbReference type="EMBL" id="CRL02439.1"/>
    </source>
</evidence>
<dbReference type="Proteomes" id="UP000183832">
    <property type="component" value="Unassembled WGS sequence"/>
</dbReference>
<proteinExistence type="predicted"/>
<evidence type="ECO:0000313" key="2">
    <source>
        <dbReference type="Proteomes" id="UP000183832"/>
    </source>
</evidence>
<dbReference type="AlphaFoldDB" id="A0A1J1IQE7"/>
<sequence>MLTIANDVNNEKETGPFTLTDIKYPLGTWQWQHAPLKLKAIISDLNKSAQERRRACFSYCLVPNLKVILIHWSNAL</sequence>
<name>A0A1J1IQE7_9DIPT</name>
<gene>
    <name evidence="1" type="ORF">CLUMA_CG015456</name>
</gene>